<evidence type="ECO:0000313" key="12">
    <source>
        <dbReference type="Proteomes" id="UP001333710"/>
    </source>
</evidence>
<sequence length="453" mass="49566">MLTPILKIWTKHTAAVSLKVKAFCIVLVLQFVAFSGLFWSLEVSTVSGLSDIVAIEGHLAAQIDLVLLQAFLLPGTILIFLLALLAVLAGYYLQARLNIIIRGTESVSLAVTEGRFNENTRIPVQANDELGGLSIAFNKLIDNLELEFSQKDQFEDMLQSFNQQLEAKVKERTAQLERKNQILNKTNSELHAAQRQLLQAEKMASVGQLAAGVAHEINNPVGYVLSNVKTMEDYIRSLKNAIDSSAEALKTSASLGPAFEKIMAENDVEFICGDIDSLLNESEQGLQRVQEIVMGLKSFSHADADEKKLTDVNDCIRNTLAMVNNQLKYHCKIYTNFCEGAEIRCHSGRLAQVFTNLLVNAGQAIKKEGVIKIYTRLDDGFLKVYVADNGPGIAPENLKKLFDPFFTTKAEGEGTGLGLSISYGIIKDHGGSIEVKSVPGKGTCFIVALPLTA</sequence>
<dbReference type="PROSITE" id="PS50109">
    <property type="entry name" value="HIS_KIN"/>
    <property type="match status" value="1"/>
</dbReference>
<accession>A0AA48KVZ0</accession>
<keyword evidence="12" id="KW-1185">Reference proteome</keyword>
<keyword evidence="8" id="KW-0812">Transmembrane</keyword>
<evidence type="ECO:0000256" key="6">
    <source>
        <dbReference type="ARBA" id="ARBA00022777"/>
    </source>
</evidence>
<dbReference type="AlphaFoldDB" id="A0AA48KVZ0"/>
<feature type="coiled-coil region" evidence="7">
    <location>
        <begin position="151"/>
        <end position="203"/>
    </location>
</feature>
<keyword evidence="8" id="KW-1133">Transmembrane helix</keyword>
<evidence type="ECO:0000256" key="4">
    <source>
        <dbReference type="ARBA" id="ARBA00022553"/>
    </source>
</evidence>
<dbReference type="Gene3D" id="3.30.565.10">
    <property type="entry name" value="Histidine kinase-like ATPase, C-terminal domain"/>
    <property type="match status" value="1"/>
</dbReference>
<keyword evidence="5" id="KW-0808">Transferase</keyword>
<dbReference type="CDD" id="cd06225">
    <property type="entry name" value="HAMP"/>
    <property type="match status" value="1"/>
</dbReference>
<dbReference type="SMART" id="SM00387">
    <property type="entry name" value="HATPase_c"/>
    <property type="match status" value="1"/>
</dbReference>
<dbReference type="Pfam" id="PF00672">
    <property type="entry name" value="HAMP"/>
    <property type="match status" value="1"/>
</dbReference>
<dbReference type="SUPFAM" id="SSF58104">
    <property type="entry name" value="Methyl-accepting chemotaxis protein (MCP) signaling domain"/>
    <property type="match status" value="1"/>
</dbReference>
<gene>
    <name evidence="11" type="ORF">MACH26_35360</name>
</gene>
<dbReference type="EMBL" id="AP027272">
    <property type="protein sequence ID" value="BDX08015.1"/>
    <property type="molecule type" value="Genomic_DNA"/>
</dbReference>
<keyword evidence="6" id="KW-0418">Kinase</keyword>
<dbReference type="InterPro" id="IPR003594">
    <property type="entry name" value="HATPase_dom"/>
</dbReference>
<feature type="domain" description="Histidine kinase" evidence="9">
    <location>
        <begin position="212"/>
        <end position="453"/>
    </location>
</feature>
<dbReference type="GO" id="GO:0000155">
    <property type="term" value="F:phosphorelay sensor kinase activity"/>
    <property type="evidence" value="ECO:0007669"/>
    <property type="project" value="InterPro"/>
</dbReference>
<dbReference type="KEGG" id="pmaw:MACH26_35360"/>
<evidence type="ECO:0000256" key="1">
    <source>
        <dbReference type="ARBA" id="ARBA00000085"/>
    </source>
</evidence>
<dbReference type="Gene3D" id="6.10.340.10">
    <property type="match status" value="1"/>
</dbReference>
<dbReference type="RefSeq" id="WP_338294102.1">
    <property type="nucleotide sequence ID" value="NZ_AP027272.1"/>
</dbReference>
<dbReference type="GO" id="GO:0016020">
    <property type="term" value="C:membrane"/>
    <property type="evidence" value="ECO:0007669"/>
    <property type="project" value="UniProtKB-SubCell"/>
</dbReference>
<dbReference type="PRINTS" id="PR00344">
    <property type="entry name" value="BCTRLSENSOR"/>
</dbReference>
<reference evidence="11" key="1">
    <citation type="submission" date="2023-01" db="EMBL/GenBank/DDBJ databases">
        <title>Complete genome sequence of Planctobacterium marinum strain Dej080120_11.</title>
        <authorList>
            <person name="Ueki S."/>
            <person name="Maruyama F."/>
        </authorList>
    </citation>
    <scope>NUCLEOTIDE SEQUENCE</scope>
    <source>
        <strain evidence="11">Dej080120_11</strain>
    </source>
</reference>
<dbReference type="EC" id="2.7.13.3" evidence="3"/>
<dbReference type="InterPro" id="IPR003661">
    <property type="entry name" value="HisK_dim/P_dom"/>
</dbReference>
<organism evidence="11 12">
    <name type="scientific">Planctobacterium marinum</name>
    <dbReference type="NCBI Taxonomy" id="1631968"/>
    <lineage>
        <taxon>Bacteria</taxon>
        <taxon>Pseudomonadati</taxon>
        <taxon>Pseudomonadota</taxon>
        <taxon>Gammaproteobacteria</taxon>
        <taxon>Alteromonadales</taxon>
        <taxon>Alteromonadaceae</taxon>
        <taxon>Planctobacterium</taxon>
    </lineage>
</organism>
<name>A0AA48KVZ0_9ALTE</name>
<evidence type="ECO:0000256" key="7">
    <source>
        <dbReference type="SAM" id="Coils"/>
    </source>
</evidence>
<evidence type="ECO:0000256" key="5">
    <source>
        <dbReference type="ARBA" id="ARBA00022679"/>
    </source>
</evidence>
<keyword evidence="4" id="KW-0597">Phosphoprotein</keyword>
<dbReference type="PROSITE" id="PS50885">
    <property type="entry name" value="HAMP"/>
    <property type="match status" value="1"/>
</dbReference>
<dbReference type="PANTHER" id="PTHR43065">
    <property type="entry name" value="SENSOR HISTIDINE KINASE"/>
    <property type="match status" value="1"/>
</dbReference>
<comment type="subcellular location">
    <subcellularLocation>
        <location evidence="2">Membrane</location>
    </subcellularLocation>
</comment>
<dbReference type="InterPro" id="IPR005467">
    <property type="entry name" value="His_kinase_dom"/>
</dbReference>
<feature type="transmembrane region" description="Helical" evidence="8">
    <location>
        <begin position="20"/>
        <end position="41"/>
    </location>
</feature>
<dbReference type="PANTHER" id="PTHR43065:SF50">
    <property type="entry name" value="HISTIDINE KINASE"/>
    <property type="match status" value="1"/>
</dbReference>
<dbReference type="InterPro" id="IPR004358">
    <property type="entry name" value="Sig_transdc_His_kin-like_C"/>
</dbReference>
<protein>
    <recommendedName>
        <fullName evidence="3">histidine kinase</fullName>
        <ecNumber evidence="3">2.7.13.3</ecNumber>
    </recommendedName>
</protein>
<comment type="catalytic activity">
    <reaction evidence="1">
        <text>ATP + protein L-histidine = ADP + protein N-phospho-L-histidine.</text>
        <dbReference type="EC" id="2.7.13.3"/>
    </reaction>
</comment>
<evidence type="ECO:0000259" key="10">
    <source>
        <dbReference type="PROSITE" id="PS50885"/>
    </source>
</evidence>
<evidence type="ECO:0000313" key="11">
    <source>
        <dbReference type="EMBL" id="BDX08015.1"/>
    </source>
</evidence>
<dbReference type="InterPro" id="IPR003660">
    <property type="entry name" value="HAMP_dom"/>
</dbReference>
<dbReference type="Gene3D" id="1.10.287.130">
    <property type="match status" value="1"/>
</dbReference>
<dbReference type="Pfam" id="PF02518">
    <property type="entry name" value="HATPase_c"/>
    <property type="match status" value="1"/>
</dbReference>
<evidence type="ECO:0000256" key="2">
    <source>
        <dbReference type="ARBA" id="ARBA00004370"/>
    </source>
</evidence>
<keyword evidence="8" id="KW-0472">Membrane</keyword>
<feature type="transmembrane region" description="Helical" evidence="8">
    <location>
        <begin position="71"/>
        <end position="93"/>
    </location>
</feature>
<evidence type="ECO:0000259" key="9">
    <source>
        <dbReference type="PROSITE" id="PS50109"/>
    </source>
</evidence>
<feature type="domain" description="HAMP" evidence="10">
    <location>
        <begin position="91"/>
        <end position="149"/>
    </location>
</feature>
<dbReference type="Proteomes" id="UP001333710">
    <property type="component" value="Chromosome"/>
</dbReference>
<dbReference type="InterPro" id="IPR036890">
    <property type="entry name" value="HATPase_C_sf"/>
</dbReference>
<evidence type="ECO:0000256" key="8">
    <source>
        <dbReference type="SAM" id="Phobius"/>
    </source>
</evidence>
<keyword evidence="7" id="KW-0175">Coiled coil</keyword>
<dbReference type="CDD" id="cd00082">
    <property type="entry name" value="HisKA"/>
    <property type="match status" value="1"/>
</dbReference>
<evidence type="ECO:0000256" key="3">
    <source>
        <dbReference type="ARBA" id="ARBA00012438"/>
    </source>
</evidence>
<proteinExistence type="predicted"/>
<dbReference type="SUPFAM" id="SSF55874">
    <property type="entry name" value="ATPase domain of HSP90 chaperone/DNA topoisomerase II/histidine kinase"/>
    <property type="match status" value="1"/>
</dbReference>